<name>A0AAV2N2V1_9HYME</name>
<accession>A0AAV2N2V1</accession>
<evidence type="ECO:0000313" key="3">
    <source>
        <dbReference type="Proteomes" id="UP001497644"/>
    </source>
</evidence>
<organism evidence="2 3">
    <name type="scientific">Lasius platythorax</name>
    <dbReference type="NCBI Taxonomy" id="488582"/>
    <lineage>
        <taxon>Eukaryota</taxon>
        <taxon>Metazoa</taxon>
        <taxon>Ecdysozoa</taxon>
        <taxon>Arthropoda</taxon>
        <taxon>Hexapoda</taxon>
        <taxon>Insecta</taxon>
        <taxon>Pterygota</taxon>
        <taxon>Neoptera</taxon>
        <taxon>Endopterygota</taxon>
        <taxon>Hymenoptera</taxon>
        <taxon>Apocrita</taxon>
        <taxon>Aculeata</taxon>
        <taxon>Formicoidea</taxon>
        <taxon>Formicidae</taxon>
        <taxon>Formicinae</taxon>
        <taxon>Lasius</taxon>
        <taxon>Lasius</taxon>
    </lineage>
</organism>
<evidence type="ECO:0000313" key="2">
    <source>
        <dbReference type="EMBL" id="CAL1673588.1"/>
    </source>
</evidence>
<feature type="region of interest" description="Disordered" evidence="1">
    <location>
        <begin position="54"/>
        <end position="74"/>
    </location>
</feature>
<sequence>MYTCAEGDGYEGHLVVRPSVCPAIGYRRDVTDFTGGRANEKLVGCEVARGQRLHPPSFLSPRSHPSPFLSPPSGHPHCQLLLSDIPTVSQLPRARRSKYPAREISLVSITGSLATIASIVVEISE</sequence>
<keyword evidence="3" id="KW-1185">Reference proteome</keyword>
<protein>
    <submittedName>
        <fullName evidence="2">Uncharacterized protein</fullName>
    </submittedName>
</protein>
<proteinExistence type="predicted"/>
<dbReference type="AlphaFoldDB" id="A0AAV2N2V1"/>
<dbReference type="Proteomes" id="UP001497644">
    <property type="component" value="Chromosome 1"/>
</dbReference>
<dbReference type="EMBL" id="OZ034824">
    <property type="protein sequence ID" value="CAL1673588.1"/>
    <property type="molecule type" value="Genomic_DNA"/>
</dbReference>
<reference evidence="2 3" key="1">
    <citation type="submission" date="2024-04" db="EMBL/GenBank/DDBJ databases">
        <authorList>
            <consortium name="Molecular Ecology Group"/>
        </authorList>
    </citation>
    <scope>NUCLEOTIDE SEQUENCE [LARGE SCALE GENOMIC DNA]</scope>
</reference>
<evidence type="ECO:0000256" key="1">
    <source>
        <dbReference type="SAM" id="MobiDB-lite"/>
    </source>
</evidence>
<gene>
    <name evidence="2" type="ORF">LPLAT_LOCUS445</name>
</gene>